<evidence type="ECO:0000259" key="1">
    <source>
        <dbReference type="Pfam" id="PF24626"/>
    </source>
</evidence>
<evidence type="ECO:0000313" key="2">
    <source>
        <dbReference type="EMBL" id="KAH7285882.1"/>
    </source>
</evidence>
<sequence>MRRPGEVFEVGDLVLVSACNITLPCNITQNFNHRYYGPYKVAKQINQVTYQLELLDNAQFYNTFHVSLLKLFKPITKYEREVSVLQDGENQFEPEAIL</sequence>
<dbReference type="EMBL" id="CM035438">
    <property type="protein sequence ID" value="KAH7285882.1"/>
    <property type="molecule type" value="Genomic_DNA"/>
</dbReference>
<dbReference type="InterPro" id="IPR056924">
    <property type="entry name" value="SH3_Tf2-1"/>
</dbReference>
<dbReference type="AlphaFoldDB" id="A0A8T2QNW3"/>
<organism evidence="2 3">
    <name type="scientific">Ceratopteris richardii</name>
    <name type="common">Triangle waterfern</name>
    <dbReference type="NCBI Taxonomy" id="49495"/>
    <lineage>
        <taxon>Eukaryota</taxon>
        <taxon>Viridiplantae</taxon>
        <taxon>Streptophyta</taxon>
        <taxon>Embryophyta</taxon>
        <taxon>Tracheophyta</taxon>
        <taxon>Polypodiopsida</taxon>
        <taxon>Polypodiidae</taxon>
        <taxon>Polypodiales</taxon>
        <taxon>Pteridineae</taxon>
        <taxon>Pteridaceae</taxon>
        <taxon>Parkerioideae</taxon>
        <taxon>Ceratopteris</taxon>
    </lineage>
</organism>
<proteinExistence type="predicted"/>
<feature type="domain" description="Tf2-1-like SH3-like" evidence="1">
    <location>
        <begin position="11"/>
        <end position="72"/>
    </location>
</feature>
<evidence type="ECO:0000313" key="3">
    <source>
        <dbReference type="Proteomes" id="UP000825935"/>
    </source>
</evidence>
<protein>
    <recommendedName>
        <fullName evidence="1">Tf2-1-like SH3-like domain-containing protein</fullName>
    </recommendedName>
</protein>
<name>A0A8T2QNW3_CERRI</name>
<dbReference type="OrthoDB" id="118797at2759"/>
<dbReference type="Proteomes" id="UP000825935">
    <property type="component" value="Chromosome 33"/>
</dbReference>
<dbReference type="OMA" id="THPIFHV"/>
<dbReference type="Pfam" id="PF24626">
    <property type="entry name" value="SH3_Tf2-1"/>
    <property type="match status" value="1"/>
</dbReference>
<accession>A0A8T2QNW3</accession>
<keyword evidence="3" id="KW-1185">Reference proteome</keyword>
<gene>
    <name evidence="2" type="ORF">KP509_33G049800</name>
</gene>
<reference evidence="2" key="1">
    <citation type="submission" date="2021-08" db="EMBL/GenBank/DDBJ databases">
        <title>WGS assembly of Ceratopteris richardii.</title>
        <authorList>
            <person name="Marchant D.B."/>
            <person name="Chen G."/>
            <person name="Jenkins J."/>
            <person name="Shu S."/>
            <person name="Leebens-Mack J."/>
            <person name="Grimwood J."/>
            <person name="Schmutz J."/>
            <person name="Soltis P."/>
            <person name="Soltis D."/>
            <person name="Chen Z.-H."/>
        </authorList>
    </citation>
    <scope>NUCLEOTIDE SEQUENCE</scope>
    <source>
        <strain evidence="2">Whitten #5841</strain>
        <tissue evidence="2">Leaf</tissue>
    </source>
</reference>
<comment type="caution">
    <text evidence="2">The sequence shown here is derived from an EMBL/GenBank/DDBJ whole genome shotgun (WGS) entry which is preliminary data.</text>
</comment>